<feature type="compositionally biased region" description="Low complexity" evidence="1">
    <location>
        <begin position="1"/>
        <end position="12"/>
    </location>
</feature>
<evidence type="ECO:0000313" key="2">
    <source>
        <dbReference type="EMBL" id="KAK5888083.1"/>
    </source>
</evidence>
<dbReference type="Proteomes" id="UP001335648">
    <property type="component" value="Unassembled WGS sequence"/>
</dbReference>
<reference evidence="2 3" key="1">
    <citation type="journal article" date="2023" name="Mol. Biol. Evol.">
        <title>Genomics of Secondarily Temperate Adaptation in the Only Non-Antarctic Icefish.</title>
        <authorList>
            <person name="Rivera-Colon A.G."/>
            <person name="Rayamajhi N."/>
            <person name="Minhas B.F."/>
            <person name="Madrigal G."/>
            <person name="Bilyk K.T."/>
            <person name="Yoon V."/>
            <person name="Hune M."/>
            <person name="Gregory S."/>
            <person name="Cheng C.H.C."/>
            <person name="Catchen J.M."/>
        </authorList>
    </citation>
    <scope>NUCLEOTIDE SEQUENCE [LARGE SCALE GENOMIC DNA]</scope>
    <source>
        <strain evidence="2">JC2023a</strain>
    </source>
</reference>
<organism evidence="2 3">
    <name type="scientific">Champsocephalus esox</name>
    <name type="common">pike icefish</name>
    <dbReference type="NCBI Taxonomy" id="159716"/>
    <lineage>
        <taxon>Eukaryota</taxon>
        <taxon>Metazoa</taxon>
        <taxon>Chordata</taxon>
        <taxon>Craniata</taxon>
        <taxon>Vertebrata</taxon>
        <taxon>Euteleostomi</taxon>
        <taxon>Actinopterygii</taxon>
        <taxon>Neopterygii</taxon>
        <taxon>Teleostei</taxon>
        <taxon>Neoteleostei</taxon>
        <taxon>Acanthomorphata</taxon>
        <taxon>Eupercaria</taxon>
        <taxon>Perciformes</taxon>
        <taxon>Notothenioidei</taxon>
        <taxon>Channichthyidae</taxon>
        <taxon>Champsocephalus</taxon>
    </lineage>
</organism>
<dbReference type="AlphaFoldDB" id="A0AAN8GRQ8"/>
<feature type="region of interest" description="Disordered" evidence="1">
    <location>
        <begin position="1"/>
        <end position="27"/>
    </location>
</feature>
<protein>
    <submittedName>
        <fullName evidence="2">Uncharacterized protein</fullName>
    </submittedName>
</protein>
<proteinExistence type="predicted"/>
<dbReference type="EMBL" id="JAULUE010002058">
    <property type="protein sequence ID" value="KAK5888083.1"/>
    <property type="molecule type" value="Genomic_DNA"/>
</dbReference>
<comment type="caution">
    <text evidence="2">The sequence shown here is derived from an EMBL/GenBank/DDBJ whole genome shotgun (WGS) entry which is preliminary data.</text>
</comment>
<sequence length="103" mass="11205">MQSQQQSIHQSHATTSRAGIVFRNDTEPPLTITGSGVMMIIVMRVNPRSTSSFLHPAPGRATHGSNLPLQHHLVTTAVIQGAFSQMNEEKINSTPSHVFAPHL</sequence>
<evidence type="ECO:0000256" key="1">
    <source>
        <dbReference type="SAM" id="MobiDB-lite"/>
    </source>
</evidence>
<accession>A0AAN8GRQ8</accession>
<evidence type="ECO:0000313" key="3">
    <source>
        <dbReference type="Proteomes" id="UP001335648"/>
    </source>
</evidence>
<gene>
    <name evidence="2" type="ORF">CesoFtcFv8_016618</name>
</gene>
<name>A0AAN8GRQ8_9TELE</name>
<keyword evidence="3" id="KW-1185">Reference proteome</keyword>